<sequence length="139" mass="15612">MNQEIDALLEHPFMETVAYFSVAALALILFLAIFELVTSYRSWDEILKGNIAVALTIGGKIIAICNIFRFAENNHESIYISFLTASFGFLLLILAYFLFEFLTPYIKIDKEIQKDNRAVGFIALIISVSLSYVIGACIT</sequence>
<keyword evidence="9" id="KW-1185">Reference proteome</keyword>
<dbReference type="RefSeq" id="WP_160644754.1">
    <property type="nucleotide sequence ID" value="NZ_SIJB01000009.1"/>
</dbReference>
<comment type="subcellular location">
    <subcellularLocation>
        <location evidence="1">Cell membrane</location>
        <topology evidence="1">Multi-pass membrane protein</topology>
    </subcellularLocation>
</comment>
<keyword evidence="4 7" id="KW-0812">Transmembrane</keyword>
<dbReference type="Proteomes" id="UP000448943">
    <property type="component" value="Unassembled WGS sequence"/>
</dbReference>
<protein>
    <submittedName>
        <fullName evidence="8">DUF350 domain-containing protein</fullName>
    </submittedName>
</protein>
<evidence type="ECO:0000256" key="4">
    <source>
        <dbReference type="ARBA" id="ARBA00022692"/>
    </source>
</evidence>
<feature type="transmembrane region" description="Helical" evidence="7">
    <location>
        <begin position="49"/>
        <end position="71"/>
    </location>
</feature>
<comment type="similarity">
    <text evidence="2">Belongs to the UPF0719 family.</text>
</comment>
<feature type="transmembrane region" description="Helical" evidence="7">
    <location>
        <begin position="77"/>
        <end position="99"/>
    </location>
</feature>
<evidence type="ECO:0000256" key="2">
    <source>
        <dbReference type="ARBA" id="ARBA00005779"/>
    </source>
</evidence>
<dbReference type="AlphaFoldDB" id="A0A6N9PZ84"/>
<dbReference type="InterPro" id="IPR007140">
    <property type="entry name" value="DUF350"/>
</dbReference>
<gene>
    <name evidence="8" type="ORF">ERL59_03965</name>
</gene>
<dbReference type="PANTHER" id="PTHR40043">
    <property type="entry name" value="UPF0719 INNER MEMBRANE PROTEIN YJFL"/>
    <property type="match status" value="1"/>
</dbReference>
<accession>A0A6N9PZ84</accession>
<keyword evidence="6 7" id="KW-0472">Membrane</keyword>
<dbReference type="EMBL" id="SIJB01000009">
    <property type="protein sequence ID" value="NBI28112.1"/>
    <property type="molecule type" value="Genomic_DNA"/>
</dbReference>
<dbReference type="GO" id="GO:0005886">
    <property type="term" value="C:plasma membrane"/>
    <property type="evidence" value="ECO:0007669"/>
    <property type="project" value="UniProtKB-SubCell"/>
</dbReference>
<evidence type="ECO:0000313" key="8">
    <source>
        <dbReference type="EMBL" id="NBI28112.1"/>
    </source>
</evidence>
<keyword evidence="5 7" id="KW-1133">Transmembrane helix</keyword>
<comment type="caution">
    <text evidence="8">The sequence shown here is derived from an EMBL/GenBank/DDBJ whole genome shotgun (WGS) entry which is preliminary data.</text>
</comment>
<proteinExistence type="inferred from homology"/>
<name>A0A6N9PZ84_9BACL</name>
<evidence type="ECO:0000256" key="6">
    <source>
        <dbReference type="ARBA" id="ARBA00023136"/>
    </source>
</evidence>
<feature type="transmembrane region" description="Helical" evidence="7">
    <location>
        <begin position="17"/>
        <end position="37"/>
    </location>
</feature>
<evidence type="ECO:0000256" key="1">
    <source>
        <dbReference type="ARBA" id="ARBA00004651"/>
    </source>
</evidence>
<keyword evidence="3" id="KW-1003">Cell membrane</keyword>
<evidence type="ECO:0000256" key="7">
    <source>
        <dbReference type="SAM" id="Phobius"/>
    </source>
</evidence>
<feature type="transmembrane region" description="Helical" evidence="7">
    <location>
        <begin position="119"/>
        <end position="138"/>
    </location>
</feature>
<dbReference type="PANTHER" id="PTHR40043:SF1">
    <property type="entry name" value="UPF0719 INNER MEMBRANE PROTEIN YJFL"/>
    <property type="match status" value="1"/>
</dbReference>
<organism evidence="8 9">
    <name type="scientific">Chengkuizengella marina</name>
    <dbReference type="NCBI Taxonomy" id="2507566"/>
    <lineage>
        <taxon>Bacteria</taxon>
        <taxon>Bacillati</taxon>
        <taxon>Bacillota</taxon>
        <taxon>Bacilli</taxon>
        <taxon>Bacillales</taxon>
        <taxon>Paenibacillaceae</taxon>
        <taxon>Chengkuizengella</taxon>
    </lineage>
</organism>
<reference evidence="8 9" key="1">
    <citation type="submission" date="2019-01" db="EMBL/GenBank/DDBJ databases">
        <title>Chengkuizengella sp. nov., isolated from deep-sea sediment of East Pacific Ocean.</title>
        <authorList>
            <person name="Yang J."/>
            <person name="Lai Q."/>
            <person name="Shao Z."/>
        </authorList>
    </citation>
    <scope>NUCLEOTIDE SEQUENCE [LARGE SCALE GENOMIC DNA]</scope>
    <source>
        <strain evidence="8 9">YPA3-1-1</strain>
    </source>
</reference>
<evidence type="ECO:0000256" key="3">
    <source>
        <dbReference type="ARBA" id="ARBA00022475"/>
    </source>
</evidence>
<evidence type="ECO:0000256" key="5">
    <source>
        <dbReference type="ARBA" id="ARBA00022989"/>
    </source>
</evidence>
<evidence type="ECO:0000313" key="9">
    <source>
        <dbReference type="Proteomes" id="UP000448943"/>
    </source>
</evidence>
<dbReference type="OrthoDB" id="2352756at2"/>
<dbReference type="Pfam" id="PF03994">
    <property type="entry name" value="DUF350"/>
    <property type="match status" value="1"/>
</dbReference>